<dbReference type="Pfam" id="PF01302">
    <property type="entry name" value="CAP_GLY"/>
    <property type="match status" value="1"/>
</dbReference>
<dbReference type="PANTHER" id="PTHR18916">
    <property type="entry name" value="DYNACTIN 1-RELATED MICROTUBULE-BINDING"/>
    <property type="match status" value="1"/>
</dbReference>
<dbReference type="SUPFAM" id="SSF74924">
    <property type="entry name" value="Cap-Gly domain"/>
    <property type="match status" value="1"/>
</dbReference>
<dbReference type="OrthoDB" id="2130750at2759"/>
<feature type="domain" description="CAP-Gly" evidence="5">
    <location>
        <begin position="44"/>
        <end position="100"/>
    </location>
</feature>
<dbReference type="eggNOG" id="KOG4568">
    <property type="taxonomic scope" value="Eukaryota"/>
</dbReference>
<dbReference type="EMBL" id="GL349522">
    <property type="protein sequence ID" value="KNC56484.1"/>
    <property type="molecule type" value="Genomic_DNA"/>
</dbReference>
<feature type="coiled-coil region" evidence="3">
    <location>
        <begin position="206"/>
        <end position="233"/>
    </location>
</feature>
<dbReference type="GO" id="GO:0031122">
    <property type="term" value="P:cytoplasmic microtubule organization"/>
    <property type="evidence" value="ECO:0007669"/>
    <property type="project" value="TreeGrafter"/>
</dbReference>
<dbReference type="AlphaFoldDB" id="A0A0L0DVY5"/>
<organism evidence="6 7">
    <name type="scientific">Thecamonas trahens ATCC 50062</name>
    <dbReference type="NCBI Taxonomy" id="461836"/>
    <lineage>
        <taxon>Eukaryota</taxon>
        <taxon>Apusozoa</taxon>
        <taxon>Apusomonadida</taxon>
        <taxon>Apusomonadidae</taxon>
        <taxon>Thecamonas</taxon>
    </lineage>
</organism>
<dbReference type="Gene3D" id="2.30.30.190">
    <property type="entry name" value="CAP Gly-rich-like domain"/>
    <property type="match status" value="1"/>
</dbReference>
<keyword evidence="7" id="KW-1185">Reference proteome</keyword>
<dbReference type="InterPro" id="IPR000938">
    <property type="entry name" value="CAP-Gly_domain"/>
</dbReference>
<evidence type="ECO:0000256" key="4">
    <source>
        <dbReference type="SAM" id="MobiDB-lite"/>
    </source>
</evidence>
<comment type="subcellular location">
    <subcellularLocation>
        <location evidence="1">Cytoplasm</location>
    </subcellularLocation>
</comment>
<name>A0A0L0DVY5_THETB</name>
<feature type="compositionally biased region" description="Acidic residues" evidence="4">
    <location>
        <begin position="7"/>
        <end position="20"/>
    </location>
</feature>
<keyword evidence="2" id="KW-0963">Cytoplasm</keyword>
<dbReference type="GO" id="GO:0051010">
    <property type="term" value="F:microtubule plus-end binding"/>
    <property type="evidence" value="ECO:0007669"/>
    <property type="project" value="TreeGrafter"/>
</dbReference>
<feature type="region of interest" description="Disordered" evidence="4">
    <location>
        <begin position="252"/>
        <end position="278"/>
    </location>
</feature>
<gene>
    <name evidence="6" type="ORF">AMSG_11496</name>
</gene>
<proteinExistence type="predicted"/>
<dbReference type="PROSITE" id="PS50245">
    <property type="entry name" value="CAP_GLY_2"/>
    <property type="match status" value="1"/>
</dbReference>
<sequence>PPKAEQDENETGEEGEVEDEEEVLVLGMRVVVDGELRGTLRFRGKTEFAPGEWLGVELDEARGRNDGSVHGVRYFHTRRNVDAPLGVNHPRGGYRGIFLRPDRVAKAPRPLTARTLARRARSGEFSHSLASLQDYNDSLAFSRAESMVFSDGEPPVVKGPASGGVPHSRFRREQAADAPLREEGARLAANSADPFHPDSFHHGLSKEALFVRIVELEETIQAMKDAAVAADSQRNALVWKLMAHADAAADAADNLPTSPASAVDSLQGQRSQADDADDMMRSVVTARERHLMRVIMALKEQLASSASEIETAKAREVRAKDMAAVNKTLARDLRAKHTALLTEHEAVARRTRKAAAGSDEQRIRMIQMLQRALTRTEAELTDARTQLDSKNDELQVAKTLAAEAAFQISALPKGEASNERIIALQDTIHTLQVEKQNTQVVLTEKDLCVRRLRTELSRSQARVKTLLGLVRTHVTDEELIELGILDPSSCQLCLDWDPRVASNARSRQFDPEVVNLASTLRDHRSQVRSQRRAAAAILDPVELALNRNRSTLLTSHLMMSNADLAATRDLSTPASEPPEHNETLATLAALARPEYPALDPTLLPALRNETLSAMVRGIDAAKHSTVTQKANVADEAWLAPP</sequence>
<evidence type="ECO:0000256" key="1">
    <source>
        <dbReference type="ARBA" id="ARBA00004496"/>
    </source>
</evidence>
<dbReference type="SMART" id="SM01052">
    <property type="entry name" value="CAP_GLY"/>
    <property type="match status" value="1"/>
</dbReference>
<accession>A0A0L0DVY5</accession>
<dbReference type="RefSeq" id="XP_013752641.1">
    <property type="nucleotide sequence ID" value="XM_013897187.1"/>
</dbReference>
<feature type="coiled-coil region" evidence="3">
    <location>
        <begin position="366"/>
        <end position="393"/>
    </location>
</feature>
<evidence type="ECO:0000259" key="5">
    <source>
        <dbReference type="PROSITE" id="PS50245"/>
    </source>
</evidence>
<dbReference type="Proteomes" id="UP000054408">
    <property type="component" value="Unassembled WGS sequence"/>
</dbReference>
<feature type="compositionally biased region" description="Polar residues" evidence="4">
    <location>
        <begin position="255"/>
        <end position="271"/>
    </location>
</feature>
<dbReference type="GeneID" id="25569435"/>
<dbReference type="GO" id="GO:0035371">
    <property type="term" value="C:microtubule plus-end"/>
    <property type="evidence" value="ECO:0007669"/>
    <property type="project" value="TreeGrafter"/>
</dbReference>
<dbReference type="InterPro" id="IPR036859">
    <property type="entry name" value="CAP-Gly_dom_sf"/>
</dbReference>
<dbReference type="GO" id="GO:0005938">
    <property type="term" value="C:cell cortex"/>
    <property type="evidence" value="ECO:0007669"/>
    <property type="project" value="TreeGrafter"/>
</dbReference>
<evidence type="ECO:0000256" key="2">
    <source>
        <dbReference type="ARBA" id="ARBA00022490"/>
    </source>
</evidence>
<reference evidence="6 7" key="1">
    <citation type="submission" date="2010-05" db="EMBL/GenBank/DDBJ databases">
        <title>The Genome Sequence of Thecamonas trahens ATCC 50062.</title>
        <authorList>
            <consortium name="The Broad Institute Genome Sequencing Platform"/>
            <person name="Russ C."/>
            <person name="Cuomo C."/>
            <person name="Shea T."/>
            <person name="Young S.K."/>
            <person name="Zeng Q."/>
            <person name="Koehrsen M."/>
            <person name="Haas B."/>
            <person name="Borodovsky M."/>
            <person name="Guigo R."/>
            <person name="Alvarado L."/>
            <person name="Berlin A."/>
            <person name="Bochicchio J."/>
            <person name="Borenstein D."/>
            <person name="Chapman S."/>
            <person name="Chen Z."/>
            <person name="Freedman E."/>
            <person name="Gellesch M."/>
            <person name="Goldberg J."/>
            <person name="Griggs A."/>
            <person name="Gujja S."/>
            <person name="Heilman E."/>
            <person name="Heiman D."/>
            <person name="Hepburn T."/>
            <person name="Howarth C."/>
            <person name="Jen D."/>
            <person name="Larson L."/>
            <person name="Mehta T."/>
            <person name="Park D."/>
            <person name="Pearson M."/>
            <person name="Roberts A."/>
            <person name="Saif S."/>
            <person name="Shenoy N."/>
            <person name="Sisk P."/>
            <person name="Stolte C."/>
            <person name="Sykes S."/>
            <person name="Thomson T."/>
            <person name="Walk T."/>
            <person name="White J."/>
            <person name="Yandava C."/>
            <person name="Burger G."/>
            <person name="Gray M.W."/>
            <person name="Holland P.W.H."/>
            <person name="King N."/>
            <person name="Lang F.B.F."/>
            <person name="Roger A.J."/>
            <person name="Ruiz-Trillo I."/>
            <person name="Lander E."/>
            <person name="Nusbaum C."/>
        </authorList>
    </citation>
    <scope>NUCLEOTIDE SEQUENCE [LARGE SCALE GENOMIC DNA]</scope>
    <source>
        <strain evidence="6 7">ATCC 50062</strain>
    </source>
</reference>
<evidence type="ECO:0000313" key="7">
    <source>
        <dbReference type="Proteomes" id="UP000054408"/>
    </source>
</evidence>
<protein>
    <recommendedName>
        <fullName evidence="5">CAP-Gly domain-containing protein</fullName>
    </recommendedName>
</protein>
<dbReference type="GO" id="GO:0005634">
    <property type="term" value="C:nucleus"/>
    <property type="evidence" value="ECO:0007669"/>
    <property type="project" value="TreeGrafter"/>
</dbReference>
<feature type="region of interest" description="Disordered" evidence="4">
    <location>
        <begin position="1"/>
        <end position="20"/>
    </location>
</feature>
<feature type="non-terminal residue" evidence="6">
    <location>
        <position position="1"/>
    </location>
</feature>
<dbReference type="PANTHER" id="PTHR18916:SF85">
    <property type="entry name" value="TUBULIN-FOLDING COFACTOR B"/>
    <property type="match status" value="1"/>
</dbReference>
<dbReference type="STRING" id="461836.A0A0L0DVY5"/>
<keyword evidence="3" id="KW-0175">Coiled coil</keyword>
<evidence type="ECO:0000313" key="6">
    <source>
        <dbReference type="EMBL" id="KNC56484.1"/>
    </source>
</evidence>
<evidence type="ECO:0000256" key="3">
    <source>
        <dbReference type="SAM" id="Coils"/>
    </source>
</evidence>